<proteinExistence type="predicted"/>
<evidence type="ECO:0000313" key="1">
    <source>
        <dbReference type="EMBL" id="KRU21704.1"/>
    </source>
</evidence>
<sequence length="156" mass="17634">MTTTASELNTQDFITEFGQHELVSDFSEEAINAILTQYKRVQSESNDPASIAWEPLFNDALEWDASGVVYELSSEVKEYASEIINMIRNADIGISADAKEKFDSLEHDLSDEELLQFFRSELMKSPDYSNEVAAILARENDFTKLDNGKYLILGAY</sequence>
<dbReference type="AlphaFoldDB" id="A0A0T6DPU1"/>
<reference evidence="1 2" key="1">
    <citation type="submission" date="2015-11" db="EMBL/GenBank/DDBJ databases">
        <title>Permanent draft genome of Psychrobacter piscatorii LQ58.</title>
        <authorList>
            <person name="Zhou M."/>
            <person name="Dong B."/>
            <person name="Liu Q."/>
        </authorList>
    </citation>
    <scope>NUCLEOTIDE SEQUENCE [LARGE SCALE GENOMIC DNA]</scope>
    <source>
        <strain evidence="1 2">LQ58</strain>
    </source>
</reference>
<keyword evidence="2" id="KW-1185">Reference proteome</keyword>
<dbReference type="EMBL" id="LNDJ01000098">
    <property type="protein sequence ID" value="KRU21704.1"/>
    <property type="molecule type" value="Genomic_DNA"/>
</dbReference>
<comment type="caution">
    <text evidence="1">The sequence shown here is derived from an EMBL/GenBank/DDBJ whole genome shotgun (WGS) entry which is preliminary data.</text>
</comment>
<accession>A0A0T6DPU1</accession>
<name>A0A0T6DPU1_9GAMM</name>
<dbReference type="Proteomes" id="UP000051202">
    <property type="component" value="Unassembled WGS sequence"/>
</dbReference>
<dbReference type="RefSeq" id="WP_058025525.1">
    <property type="nucleotide sequence ID" value="NZ_LNDJ01000098.1"/>
</dbReference>
<evidence type="ECO:0000313" key="2">
    <source>
        <dbReference type="Proteomes" id="UP000051202"/>
    </source>
</evidence>
<gene>
    <name evidence="1" type="ORF">AS194_11270</name>
</gene>
<organism evidence="1 2">
    <name type="scientific">Psychrobacter piscatorii</name>
    <dbReference type="NCBI Taxonomy" id="554343"/>
    <lineage>
        <taxon>Bacteria</taxon>
        <taxon>Pseudomonadati</taxon>
        <taxon>Pseudomonadota</taxon>
        <taxon>Gammaproteobacteria</taxon>
        <taxon>Moraxellales</taxon>
        <taxon>Moraxellaceae</taxon>
        <taxon>Psychrobacter</taxon>
    </lineage>
</organism>
<protein>
    <submittedName>
        <fullName evidence="1">Uncharacterized protein</fullName>
    </submittedName>
</protein>